<dbReference type="SUPFAM" id="SSF88723">
    <property type="entry name" value="PIN domain-like"/>
    <property type="match status" value="1"/>
</dbReference>
<reference evidence="2 3" key="1">
    <citation type="submission" date="2020-06" db="EMBL/GenBank/DDBJ databases">
        <authorList>
            <consortium name="Pathogen Informatics"/>
        </authorList>
    </citation>
    <scope>NUCLEOTIDE SEQUENCE [LARGE SCALE GENOMIC DNA]</scope>
    <source>
        <strain evidence="2 3">A13</strain>
    </source>
</reference>
<gene>
    <name evidence="2" type="ORF">SAMEA4552975_02214</name>
</gene>
<dbReference type="CDD" id="cd09854">
    <property type="entry name" value="PIN_VapC-like"/>
    <property type="match status" value="1"/>
</dbReference>
<dbReference type="EMBL" id="CAIHOM010000003">
    <property type="protein sequence ID" value="CAC7015412.1"/>
    <property type="molecule type" value="Genomic_DNA"/>
</dbReference>
<dbReference type="Gene3D" id="3.40.50.1010">
    <property type="entry name" value="5'-nuclease"/>
    <property type="match status" value="1"/>
</dbReference>
<comment type="caution">
    <text evidence="2">The sequence shown here is derived from an EMBL/GenBank/DDBJ whole genome shotgun (WGS) entry which is preliminary data.</text>
</comment>
<sequence length="175" mass="20486">MMAIDYNLNNTELPVEKDIFIDNNILIYLFNPNTVNDYGYSNFLSDALEKNCKLYINSQVISEFVNTLCRVSFYEYKNQNSLPPNYDYKREFRNTEYFQTVYQGALQIVSNEILPITTVSTIDLQHITSSLLYNHELLDYNDCIIVSQCLAENIAIVTHDRDIINCSENIEVYHY</sequence>
<dbReference type="Proteomes" id="UP000507485">
    <property type="component" value="Unassembled WGS sequence"/>
</dbReference>
<evidence type="ECO:0000313" key="2">
    <source>
        <dbReference type="EMBL" id="CAC7015412.1"/>
    </source>
</evidence>
<feature type="domain" description="PIN" evidence="1">
    <location>
        <begin position="19"/>
        <end position="164"/>
    </location>
</feature>
<dbReference type="Pfam" id="PF01850">
    <property type="entry name" value="PIN"/>
    <property type="match status" value="1"/>
</dbReference>
<name>A0AAN1ZRB6_STAAU</name>
<organism evidence="2 3">
    <name type="scientific">Staphylococcus aureus</name>
    <dbReference type="NCBI Taxonomy" id="1280"/>
    <lineage>
        <taxon>Bacteria</taxon>
        <taxon>Bacillati</taxon>
        <taxon>Bacillota</taxon>
        <taxon>Bacilli</taxon>
        <taxon>Bacillales</taxon>
        <taxon>Staphylococcaceae</taxon>
        <taxon>Staphylococcus</taxon>
    </lineage>
</organism>
<protein>
    <submittedName>
        <fullName evidence="2">PIN domain</fullName>
    </submittedName>
</protein>
<dbReference type="AlphaFoldDB" id="A0AAN1ZRB6"/>
<accession>A0AAN1ZRB6</accession>
<evidence type="ECO:0000259" key="1">
    <source>
        <dbReference type="Pfam" id="PF01850"/>
    </source>
</evidence>
<evidence type="ECO:0000313" key="3">
    <source>
        <dbReference type="Proteomes" id="UP000507485"/>
    </source>
</evidence>
<proteinExistence type="predicted"/>
<dbReference type="InterPro" id="IPR029060">
    <property type="entry name" value="PIN-like_dom_sf"/>
</dbReference>
<dbReference type="InterPro" id="IPR002716">
    <property type="entry name" value="PIN_dom"/>
</dbReference>